<organism evidence="3 4">
    <name type="scientific">Apilactobacillus nanyangensis</name>
    <dbReference type="NCBI Taxonomy" id="2799579"/>
    <lineage>
        <taxon>Bacteria</taxon>
        <taxon>Bacillati</taxon>
        <taxon>Bacillota</taxon>
        <taxon>Bacilli</taxon>
        <taxon>Lactobacillales</taxon>
        <taxon>Lactobacillaceae</taxon>
        <taxon>Apilactobacillus</taxon>
    </lineage>
</organism>
<gene>
    <name evidence="3" type="ORF">LNP10_02580</name>
</gene>
<dbReference type="EMBL" id="JAJIAR010000003">
    <property type="protein sequence ID" value="MCK8611385.1"/>
    <property type="molecule type" value="Genomic_DNA"/>
</dbReference>
<sequence>MDNNEEEQQQISLVDEKGNEELYDVLFTFESDDFGKSYILLYPAGKADDEEVNIEAYALPEGDDPMDPQGGDLQLIETDEEWEMVESVLNTLLDTDDGDDEEE</sequence>
<evidence type="ECO:0000256" key="1">
    <source>
        <dbReference type="ARBA" id="ARBA00008439"/>
    </source>
</evidence>
<evidence type="ECO:0000256" key="2">
    <source>
        <dbReference type="HAMAP-Rule" id="MF_01448"/>
    </source>
</evidence>
<comment type="caution">
    <text evidence="3">The sequence shown here is derived from an EMBL/GenBank/DDBJ whole genome shotgun (WGS) entry which is preliminary data.</text>
</comment>
<proteinExistence type="inferred from homology"/>
<dbReference type="NCBIfam" id="NF010217">
    <property type="entry name" value="PRK13678.1-4"/>
    <property type="match status" value="1"/>
</dbReference>
<accession>A0ABT0HWT1</accession>
<dbReference type="RefSeq" id="WP_138726931.1">
    <property type="nucleotide sequence ID" value="NZ_BOLX01000002.1"/>
</dbReference>
<evidence type="ECO:0000313" key="3">
    <source>
        <dbReference type="EMBL" id="MCK8611385.1"/>
    </source>
</evidence>
<dbReference type="PANTHER" id="PTHR40066:SF1">
    <property type="entry name" value="UPF0473 PROTEIN CBO2561_CLC_2432"/>
    <property type="match status" value="1"/>
</dbReference>
<comment type="similarity">
    <text evidence="1 2">Belongs to the UPF0473 family.</text>
</comment>
<reference evidence="3 4" key="1">
    <citation type="submission" date="2021-11" db="EMBL/GenBank/DDBJ databases">
        <title>Comparative genomics of bee honey and flower isolates.</title>
        <authorList>
            <person name="Bechtner J.D."/>
            <person name="Gallus M.K."/>
            <person name="Ehrmann M."/>
        </authorList>
    </citation>
    <scope>NUCLEOTIDE SEQUENCE [LARGE SCALE GENOMIC DNA]</scope>
    <source>
        <strain evidence="3 4">7</strain>
    </source>
</reference>
<dbReference type="Pfam" id="PF06949">
    <property type="entry name" value="DUF1292"/>
    <property type="match status" value="1"/>
</dbReference>
<protein>
    <recommendedName>
        <fullName evidence="2">UPF0473 protein LNP10_02580</fullName>
    </recommendedName>
</protein>
<dbReference type="HAMAP" id="MF_01448">
    <property type="entry name" value="UPF0473"/>
    <property type="match status" value="1"/>
</dbReference>
<dbReference type="PANTHER" id="PTHR40066">
    <property type="entry name" value="UPF0473 PROTEIN CBO2561/CLC_2432"/>
    <property type="match status" value="1"/>
</dbReference>
<dbReference type="InterPro" id="IPR009711">
    <property type="entry name" value="UPF0473"/>
</dbReference>
<evidence type="ECO:0000313" key="4">
    <source>
        <dbReference type="Proteomes" id="UP001522816"/>
    </source>
</evidence>
<name>A0ABT0HWT1_9LACO</name>
<dbReference type="Proteomes" id="UP001522816">
    <property type="component" value="Unassembled WGS sequence"/>
</dbReference>
<keyword evidence="4" id="KW-1185">Reference proteome</keyword>